<evidence type="ECO:0000259" key="2">
    <source>
        <dbReference type="Pfam" id="PF01182"/>
    </source>
</evidence>
<organism evidence="3 4">
    <name type="scientific">Sphingobacterium chuzhouense</name>
    <dbReference type="NCBI Taxonomy" id="1742264"/>
    <lineage>
        <taxon>Bacteria</taxon>
        <taxon>Pseudomonadati</taxon>
        <taxon>Bacteroidota</taxon>
        <taxon>Sphingobacteriia</taxon>
        <taxon>Sphingobacteriales</taxon>
        <taxon>Sphingobacteriaceae</taxon>
        <taxon>Sphingobacterium</taxon>
    </lineage>
</organism>
<dbReference type="NCBIfam" id="TIGR00502">
    <property type="entry name" value="nagB"/>
    <property type="match status" value="1"/>
</dbReference>
<keyword evidence="4" id="KW-1185">Reference proteome</keyword>
<gene>
    <name evidence="3" type="primary">nagB</name>
    <name evidence="3" type="ORF">H8B21_19080</name>
</gene>
<evidence type="ECO:0000256" key="1">
    <source>
        <dbReference type="NCBIfam" id="TIGR00502"/>
    </source>
</evidence>
<accession>A0ABR7XX74</accession>
<dbReference type="SUPFAM" id="SSF100950">
    <property type="entry name" value="NagB/RpiA/CoA transferase-like"/>
    <property type="match status" value="1"/>
</dbReference>
<protein>
    <recommendedName>
        <fullName evidence="1">Glucosamine-6-phosphate deaminase</fullName>
        <ecNumber evidence="1">3.5.99.6</ecNumber>
    </recommendedName>
</protein>
<dbReference type="InterPro" id="IPR052960">
    <property type="entry name" value="GlcN6P_deaminase-like"/>
</dbReference>
<dbReference type="PANTHER" id="PTHR42892">
    <property type="entry name" value="GLUCOSAMINE-6-PHOSPHATE DEAMINASE-LIKE PROTEIN BT_0258-RELATED"/>
    <property type="match status" value="1"/>
</dbReference>
<dbReference type="InterPro" id="IPR004547">
    <property type="entry name" value="Glucosamine6P_isomerase"/>
</dbReference>
<dbReference type="CDD" id="cd01399">
    <property type="entry name" value="GlcN6P_deaminase"/>
    <property type="match status" value="1"/>
</dbReference>
<evidence type="ECO:0000313" key="4">
    <source>
        <dbReference type="Proteomes" id="UP000651112"/>
    </source>
</evidence>
<feature type="domain" description="Glucosamine/galactosamine-6-phosphate isomerase" evidence="2">
    <location>
        <begin position="26"/>
        <end position="246"/>
    </location>
</feature>
<dbReference type="InterPro" id="IPR006148">
    <property type="entry name" value="Glc/Gal-6P_isomerase"/>
</dbReference>
<dbReference type="Proteomes" id="UP000651112">
    <property type="component" value="Unassembled WGS sequence"/>
</dbReference>
<reference evidence="3 4" key="1">
    <citation type="submission" date="2020-08" db="EMBL/GenBank/DDBJ databases">
        <title>Sphingobacterium sp. DN00404 isolated from aquaculture water.</title>
        <authorList>
            <person name="Zhang M."/>
        </authorList>
    </citation>
    <scope>NUCLEOTIDE SEQUENCE [LARGE SCALE GENOMIC DNA]</scope>
    <source>
        <strain evidence="3 4">KCTC 42746</strain>
    </source>
</reference>
<dbReference type="EMBL" id="JACNYL010000006">
    <property type="protein sequence ID" value="MBD1423669.1"/>
    <property type="molecule type" value="Genomic_DNA"/>
</dbReference>
<dbReference type="InterPro" id="IPR037171">
    <property type="entry name" value="NagB/RpiA_transferase-like"/>
</dbReference>
<sequence>MSHTFPLEESNPEQPVISVYPDAKIASVDVAQRIASLIRAKQREGGQVVLGLATGSTPIYVYEELVRLHREEGLSFRNVVSFNLDEYFPMQPDSRQSYVAFMKEHLFDHIDIDPENVHIPDGTLPKENIESYCLAYENKIATLGGIDIQLLGIGRTGHIGFNEPGATRDSKTRLVELNDLTLRDAAATFGGKEYVPTEAITMGIDTILAARKIILMAWGKGKAEIVKKTLESEITEEIPATFLKTTEHVEFVLDNGAASSLPNLQA</sequence>
<dbReference type="GO" id="GO:0004342">
    <property type="term" value="F:glucosamine-6-phosphate deaminase activity"/>
    <property type="evidence" value="ECO:0007669"/>
    <property type="project" value="UniProtKB-EC"/>
</dbReference>
<proteinExistence type="predicted"/>
<dbReference type="PANTHER" id="PTHR42892:SF1">
    <property type="entry name" value="GLUCOSAMINE-6-PHOSPHATE ISOMERASE"/>
    <property type="match status" value="1"/>
</dbReference>
<dbReference type="Pfam" id="PF01182">
    <property type="entry name" value="Glucosamine_iso"/>
    <property type="match status" value="1"/>
</dbReference>
<keyword evidence="3" id="KW-0378">Hydrolase</keyword>
<dbReference type="RefSeq" id="WP_190315451.1">
    <property type="nucleotide sequence ID" value="NZ_JACNYL010000006.1"/>
</dbReference>
<dbReference type="Gene3D" id="3.40.50.1360">
    <property type="match status" value="1"/>
</dbReference>
<evidence type="ECO:0000313" key="3">
    <source>
        <dbReference type="EMBL" id="MBD1423669.1"/>
    </source>
</evidence>
<name>A0ABR7XX74_9SPHI</name>
<dbReference type="EC" id="3.5.99.6" evidence="1"/>
<comment type="caution">
    <text evidence="3">The sequence shown here is derived from an EMBL/GenBank/DDBJ whole genome shotgun (WGS) entry which is preliminary data.</text>
</comment>